<sequence length="235" mass="26551">MTKDIDNIVQELVKAGAHIGHRPSFRHPRMKPFIFGVRGAVELIDVRKTAEALQKAKEFVEELAANHKIILFVGTKPQMQELTKNIARACDMPYVIRRWLGGTITNFAVVAKRLEAFRGLEKSIANQQEMEKYTKAEQLRLRRKYEHLEEEIGGLKELRKPPDALILASLHSEALPAKEARMRNIPTIAIVDSNTDPSLVDYPIPGNDDALSALNYIFSRLAEGITEGQKKQKTK</sequence>
<name>A0A1G2PIK0_9BACT</name>
<dbReference type="NCBIfam" id="TIGR01011">
    <property type="entry name" value="rpsB_bact"/>
    <property type="match status" value="1"/>
</dbReference>
<evidence type="ECO:0000256" key="2">
    <source>
        <dbReference type="ARBA" id="ARBA00022980"/>
    </source>
</evidence>
<dbReference type="AlphaFoldDB" id="A0A1G2PIK0"/>
<dbReference type="EMBL" id="MHSS01000008">
    <property type="protein sequence ID" value="OHA48146.1"/>
    <property type="molecule type" value="Genomic_DNA"/>
</dbReference>
<accession>A0A1G2PIK0</accession>
<dbReference type="InterPro" id="IPR023591">
    <property type="entry name" value="Ribosomal_uS2_flav_dom_sf"/>
</dbReference>
<evidence type="ECO:0000256" key="1">
    <source>
        <dbReference type="ARBA" id="ARBA00006242"/>
    </source>
</evidence>
<dbReference type="HAMAP" id="MF_00291_B">
    <property type="entry name" value="Ribosomal_uS2_B"/>
    <property type="match status" value="1"/>
</dbReference>
<keyword evidence="3 5" id="KW-0687">Ribonucleoprotein</keyword>
<evidence type="ECO:0000313" key="7">
    <source>
        <dbReference type="Proteomes" id="UP000177629"/>
    </source>
</evidence>
<dbReference type="InterPro" id="IPR018130">
    <property type="entry name" value="Ribosomal_uS2_CS"/>
</dbReference>
<dbReference type="PANTHER" id="PTHR12534">
    <property type="entry name" value="30S RIBOSOMAL PROTEIN S2 PROKARYOTIC AND ORGANELLAR"/>
    <property type="match status" value="1"/>
</dbReference>
<reference evidence="6 7" key="1">
    <citation type="journal article" date="2016" name="Nat. Commun.">
        <title>Thousands of microbial genomes shed light on interconnected biogeochemical processes in an aquifer system.</title>
        <authorList>
            <person name="Anantharaman K."/>
            <person name="Brown C.T."/>
            <person name="Hug L.A."/>
            <person name="Sharon I."/>
            <person name="Castelle C.J."/>
            <person name="Probst A.J."/>
            <person name="Thomas B.C."/>
            <person name="Singh A."/>
            <person name="Wilkins M.J."/>
            <person name="Karaoz U."/>
            <person name="Brodie E.L."/>
            <person name="Williams K.H."/>
            <person name="Hubbard S.S."/>
            <person name="Banfield J.F."/>
        </authorList>
    </citation>
    <scope>NUCLEOTIDE SEQUENCE [LARGE SCALE GENOMIC DNA]</scope>
</reference>
<dbReference type="InterPro" id="IPR001865">
    <property type="entry name" value="Ribosomal_uS2"/>
</dbReference>
<dbReference type="GO" id="GO:0006412">
    <property type="term" value="P:translation"/>
    <property type="evidence" value="ECO:0007669"/>
    <property type="project" value="UniProtKB-UniRule"/>
</dbReference>
<gene>
    <name evidence="5" type="primary">rpsB</name>
    <name evidence="6" type="ORF">A2806_00715</name>
</gene>
<comment type="caution">
    <text evidence="6">The sequence shown here is derived from an EMBL/GenBank/DDBJ whole genome shotgun (WGS) entry which is preliminary data.</text>
</comment>
<evidence type="ECO:0000256" key="4">
    <source>
        <dbReference type="ARBA" id="ARBA00035256"/>
    </source>
</evidence>
<dbReference type="GO" id="GO:0022627">
    <property type="term" value="C:cytosolic small ribosomal subunit"/>
    <property type="evidence" value="ECO:0007669"/>
    <property type="project" value="TreeGrafter"/>
</dbReference>
<dbReference type="InterPro" id="IPR005706">
    <property type="entry name" value="Ribosomal_uS2_bac/mit/plastid"/>
</dbReference>
<dbReference type="STRING" id="1802362.A2806_00715"/>
<protein>
    <recommendedName>
        <fullName evidence="4 5">Small ribosomal subunit protein uS2</fullName>
    </recommendedName>
</protein>
<dbReference type="SUPFAM" id="SSF52313">
    <property type="entry name" value="Ribosomal protein S2"/>
    <property type="match status" value="1"/>
</dbReference>
<dbReference type="Pfam" id="PF00318">
    <property type="entry name" value="Ribosomal_S2"/>
    <property type="match status" value="1"/>
</dbReference>
<evidence type="ECO:0000256" key="3">
    <source>
        <dbReference type="ARBA" id="ARBA00023274"/>
    </source>
</evidence>
<evidence type="ECO:0000256" key="5">
    <source>
        <dbReference type="HAMAP-Rule" id="MF_00291"/>
    </source>
</evidence>
<dbReference type="PROSITE" id="PS00962">
    <property type="entry name" value="RIBOSOMAL_S2_1"/>
    <property type="match status" value="1"/>
</dbReference>
<dbReference type="PRINTS" id="PR00395">
    <property type="entry name" value="RIBOSOMALS2"/>
</dbReference>
<comment type="similarity">
    <text evidence="1 5">Belongs to the universal ribosomal protein uS2 family.</text>
</comment>
<dbReference type="Proteomes" id="UP000177629">
    <property type="component" value="Unassembled WGS sequence"/>
</dbReference>
<evidence type="ECO:0000313" key="6">
    <source>
        <dbReference type="EMBL" id="OHA48146.1"/>
    </source>
</evidence>
<dbReference type="GO" id="GO:0003735">
    <property type="term" value="F:structural constituent of ribosome"/>
    <property type="evidence" value="ECO:0007669"/>
    <property type="project" value="InterPro"/>
</dbReference>
<dbReference type="PANTHER" id="PTHR12534:SF0">
    <property type="entry name" value="SMALL RIBOSOMAL SUBUNIT PROTEIN US2M"/>
    <property type="match status" value="1"/>
</dbReference>
<proteinExistence type="inferred from homology"/>
<dbReference type="CDD" id="cd01425">
    <property type="entry name" value="RPS2"/>
    <property type="match status" value="1"/>
</dbReference>
<keyword evidence="2 5" id="KW-0689">Ribosomal protein</keyword>
<dbReference type="Gene3D" id="3.40.50.10490">
    <property type="entry name" value="Glucose-6-phosphate isomerase like protein, domain 1"/>
    <property type="match status" value="1"/>
</dbReference>
<dbReference type="Gene3D" id="1.10.287.610">
    <property type="entry name" value="Helix hairpin bin"/>
    <property type="match status" value="1"/>
</dbReference>
<organism evidence="6 7">
    <name type="scientific">Candidatus Terrybacteria bacterium RIFCSPHIGHO2_01_FULL_48_17</name>
    <dbReference type="NCBI Taxonomy" id="1802362"/>
    <lineage>
        <taxon>Bacteria</taxon>
        <taxon>Candidatus Terryibacteriota</taxon>
    </lineage>
</organism>